<dbReference type="CDD" id="cd03385">
    <property type="entry name" value="PAP2_BcrC_like"/>
    <property type="match status" value="1"/>
</dbReference>
<feature type="transmembrane region" description="Helical" evidence="1">
    <location>
        <begin position="55"/>
        <end position="78"/>
    </location>
</feature>
<dbReference type="Gene3D" id="1.20.144.10">
    <property type="entry name" value="Phosphatidic acid phosphatase type 2/haloperoxidase"/>
    <property type="match status" value="1"/>
</dbReference>
<dbReference type="GO" id="GO:0005886">
    <property type="term" value="C:plasma membrane"/>
    <property type="evidence" value="ECO:0007669"/>
    <property type="project" value="InterPro"/>
</dbReference>
<dbReference type="SMART" id="SM00014">
    <property type="entry name" value="acidPPc"/>
    <property type="match status" value="1"/>
</dbReference>
<feature type="domain" description="Phosphatidic acid phosphatase type 2/haloperoxidase" evidence="2">
    <location>
        <begin position="54"/>
        <end position="165"/>
    </location>
</feature>
<feature type="transmembrane region" description="Helical" evidence="1">
    <location>
        <begin position="20"/>
        <end position="43"/>
    </location>
</feature>
<keyword evidence="1" id="KW-1133">Transmembrane helix</keyword>
<gene>
    <name evidence="3" type="ORF">HV832_14995</name>
</gene>
<comment type="caution">
    <text evidence="3">The sequence shown here is derived from an EMBL/GenBank/DDBJ whole genome shotgun (WGS) entry which is preliminary data.</text>
</comment>
<keyword evidence="4" id="KW-1185">Reference proteome</keyword>
<dbReference type="GO" id="GO:0050380">
    <property type="term" value="F:undecaprenyl-diphosphatase activity"/>
    <property type="evidence" value="ECO:0007669"/>
    <property type="project" value="InterPro"/>
</dbReference>
<sequence>MESLNHTLFLWLNAPERPSALALMLATFFAEQLIWAVPLLIGIGWLRGSEGIRKAMLIATASGLLGLLINQAIGLAWTHPRPFMIGLGHTLIPHIADSSFPSDHLTLWWTVAFSLLLQQQHRSTGIGLALLGVPIAWGRIYLGVHFPFDMLGAISVALLSAWLTLRGAHWYLGPGYRLATAIHHRLFGKLIALGWVRE</sequence>
<keyword evidence="1" id="KW-0812">Transmembrane</keyword>
<dbReference type="SUPFAM" id="SSF48317">
    <property type="entry name" value="Acid phosphatase/Vanadium-dependent haloperoxidase"/>
    <property type="match status" value="1"/>
</dbReference>
<evidence type="ECO:0000256" key="1">
    <source>
        <dbReference type="SAM" id="Phobius"/>
    </source>
</evidence>
<dbReference type="AlphaFoldDB" id="A0A850QSY3"/>
<organism evidence="3 4">
    <name type="scientific">Undibacterium oligocarboniphilum</name>
    <dbReference type="NCBI Taxonomy" id="666702"/>
    <lineage>
        <taxon>Bacteria</taxon>
        <taxon>Pseudomonadati</taxon>
        <taxon>Pseudomonadota</taxon>
        <taxon>Betaproteobacteria</taxon>
        <taxon>Burkholderiales</taxon>
        <taxon>Oxalobacteraceae</taxon>
        <taxon>Undibacterium</taxon>
    </lineage>
</organism>
<keyword evidence="1" id="KW-0472">Membrane</keyword>
<feature type="transmembrane region" description="Helical" evidence="1">
    <location>
        <begin position="98"/>
        <end position="117"/>
    </location>
</feature>
<proteinExistence type="predicted"/>
<protein>
    <submittedName>
        <fullName evidence="3">Undecaprenyl-diphosphatase</fullName>
    </submittedName>
</protein>
<dbReference type="Proteomes" id="UP000588051">
    <property type="component" value="Unassembled WGS sequence"/>
</dbReference>
<dbReference type="InterPro" id="IPR036938">
    <property type="entry name" value="PAP2/HPO_sf"/>
</dbReference>
<feature type="transmembrane region" description="Helical" evidence="1">
    <location>
        <begin position="150"/>
        <end position="168"/>
    </location>
</feature>
<accession>A0A850QSY3</accession>
<dbReference type="InterPro" id="IPR000326">
    <property type="entry name" value="PAP2/HPO"/>
</dbReference>
<dbReference type="InterPro" id="IPR033879">
    <property type="entry name" value="UPP_Pase"/>
</dbReference>
<dbReference type="RefSeq" id="WP_176804671.1">
    <property type="nucleotide sequence ID" value="NZ_JABXYJ010000010.1"/>
</dbReference>
<feature type="transmembrane region" description="Helical" evidence="1">
    <location>
        <begin position="124"/>
        <end position="144"/>
    </location>
</feature>
<name>A0A850QSY3_9BURK</name>
<evidence type="ECO:0000313" key="4">
    <source>
        <dbReference type="Proteomes" id="UP000588051"/>
    </source>
</evidence>
<evidence type="ECO:0000259" key="2">
    <source>
        <dbReference type="SMART" id="SM00014"/>
    </source>
</evidence>
<dbReference type="Pfam" id="PF01569">
    <property type="entry name" value="PAP2"/>
    <property type="match status" value="1"/>
</dbReference>
<evidence type="ECO:0000313" key="3">
    <source>
        <dbReference type="EMBL" id="NVO79136.1"/>
    </source>
</evidence>
<dbReference type="EMBL" id="JABXYJ010000010">
    <property type="protein sequence ID" value="NVO79136.1"/>
    <property type="molecule type" value="Genomic_DNA"/>
</dbReference>
<reference evidence="3 4" key="1">
    <citation type="submission" date="2020-06" db="EMBL/GenBank/DDBJ databases">
        <authorList>
            <person name="Qiu C."/>
            <person name="Liu Z."/>
        </authorList>
    </citation>
    <scope>NUCLEOTIDE SEQUENCE [LARGE SCALE GENOMIC DNA]</scope>
    <source>
        <strain evidence="3 4">EM 1</strain>
    </source>
</reference>